<protein>
    <submittedName>
        <fullName evidence="1">Uncharacterized protein</fullName>
    </submittedName>
</protein>
<keyword evidence="2" id="KW-1185">Reference proteome</keyword>
<organism evidence="1 2">
    <name type="scientific">Ditylenchus destructor</name>
    <dbReference type="NCBI Taxonomy" id="166010"/>
    <lineage>
        <taxon>Eukaryota</taxon>
        <taxon>Metazoa</taxon>
        <taxon>Ecdysozoa</taxon>
        <taxon>Nematoda</taxon>
        <taxon>Chromadorea</taxon>
        <taxon>Rhabditida</taxon>
        <taxon>Tylenchina</taxon>
        <taxon>Tylenchomorpha</taxon>
        <taxon>Sphaerularioidea</taxon>
        <taxon>Anguinidae</taxon>
        <taxon>Anguininae</taxon>
        <taxon>Ditylenchus</taxon>
    </lineage>
</organism>
<dbReference type="Proteomes" id="UP001201812">
    <property type="component" value="Unassembled WGS sequence"/>
</dbReference>
<name>A0AAD4MWI9_9BILA</name>
<proteinExistence type="predicted"/>
<reference evidence="1" key="1">
    <citation type="submission" date="2022-01" db="EMBL/GenBank/DDBJ databases">
        <title>Genome Sequence Resource for Two Populations of Ditylenchus destructor, the Migratory Endoparasitic Phytonematode.</title>
        <authorList>
            <person name="Zhang H."/>
            <person name="Lin R."/>
            <person name="Xie B."/>
        </authorList>
    </citation>
    <scope>NUCLEOTIDE SEQUENCE</scope>
    <source>
        <strain evidence="1">BazhouSP</strain>
    </source>
</reference>
<sequence>MTPMQCLEALLKTGTEGNGFISRQLCICTFIGRRDINELLKLPVVILEVTLSSSHLSESASKAPAFQPLFDCLMKT</sequence>
<dbReference type="AlphaFoldDB" id="A0AAD4MWI9"/>
<accession>A0AAD4MWI9</accession>
<evidence type="ECO:0000313" key="2">
    <source>
        <dbReference type="Proteomes" id="UP001201812"/>
    </source>
</evidence>
<comment type="caution">
    <text evidence="1">The sequence shown here is derived from an EMBL/GenBank/DDBJ whole genome shotgun (WGS) entry which is preliminary data.</text>
</comment>
<gene>
    <name evidence="1" type="ORF">DdX_13475</name>
</gene>
<dbReference type="EMBL" id="JAKKPZ010000054">
    <property type="protein sequence ID" value="KAI1705681.1"/>
    <property type="molecule type" value="Genomic_DNA"/>
</dbReference>
<evidence type="ECO:0000313" key="1">
    <source>
        <dbReference type="EMBL" id="KAI1705681.1"/>
    </source>
</evidence>